<dbReference type="PATRIC" id="fig|1228997.3.peg.1433"/>
<gene>
    <name evidence="1" type="ORF">B739_1436</name>
</gene>
<proteinExistence type="predicted"/>
<dbReference type="Proteomes" id="UP000006276">
    <property type="component" value="Chromosome"/>
</dbReference>
<accession>J9R2H4</accession>
<name>J9R2H4_RIEAN</name>
<sequence length="44" mass="5095">MEDILLDSIKKSICLVYQYKMKGRGDLLSQIPFDLRLIERPVVG</sequence>
<protein>
    <submittedName>
        <fullName evidence="1">Uncharacterized protein</fullName>
    </submittedName>
</protein>
<organism evidence="1 2">
    <name type="scientific">Riemerella anatipestifer RA-CH-1</name>
    <dbReference type="NCBI Taxonomy" id="1228997"/>
    <lineage>
        <taxon>Bacteria</taxon>
        <taxon>Pseudomonadati</taxon>
        <taxon>Bacteroidota</taxon>
        <taxon>Flavobacteriia</taxon>
        <taxon>Flavobacteriales</taxon>
        <taxon>Weeksellaceae</taxon>
        <taxon>Riemerella</taxon>
    </lineage>
</organism>
<evidence type="ECO:0000313" key="2">
    <source>
        <dbReference type="Proteomes" id="UP000006276"/>
    </source>
</evidence>
<dbReference type="EMBL" id="CP003787">
    <property type="protein sequence ID" value="AFR36034.1"/>
    <property type="molecule type" value="Genomic_DNA"/>
</dbReference>
<dbReference type="KEGG" id="rag:B739_1436"/>
<dbReference type="HOGENOM" id="CLU_3221428_0_0_10"/>
<keyword evidence="2" id="KW-1185">Reference proteome</keyword>
<dbReference type="AlphaFoldDB" id="J9R2H4"/>
<reference evidence="1 2" key="1">
    <citation type="submission" date="2012-09" db="EMBL/GenBank/DDBJ databases">
        <title>Riemerella anatipestifer vaccine strains.</title>
        <authorList>
            <person name="Chun C.A."/>
            <person name="Shu W.M."/>
            <person name="Kang Z.D."/>
            <person name="Jia W.X."/>
        </authorList>
    </citation>
    <scope>NUCLEOTIDE SEQUENCE [LARGE SCALE GENOMIC DNA]</scope>
    <source>
        <strain evidence="1 2">RA-CH-1</strain>
    </source>
</reference>
<evidence type="ECO:0000313" key="1">
    <source>
        <dbReference type="EMBL" id="AFR36034.1"/>
    </source>
</evidence>